<comment type="caution">
    <text evidence="1">The sequence shown here is derived from an EMBL/GenBank/DDBJ whole genome shotgun (WGS) entry which is preliminary data.</text>
</comment>
<gene>
    <name evidence="1" type="ORF">DFR68_12846</name>
</gene>
<dbReference type="STRING" id="1210089.GCA_001613165_08066"/>
<reference evidence="1 2" key="1">
    <citation type="submission" date="2018-07" db="EMBL/GenBank/DDBJ databases">
        <title>Genomic Encyclopedia of Type Strains, Phase IV (KMG-IV): sequencing the most valuable type-strain genomes for metagenomic binning, comparative biology and taxonomic classification.</title>
        <authorList>
            <person name="Goeker M."/>
        </authorList>
    </citation>
    <scope>NUCLEOTIDE SEQUENCE [LARGE SCALE GENOMIC DNA]</scope>
    <source>
        <strain evidence="1 2">DSM 44952</strain>
    </source>
</reference>
<dbReference type="SUPFAM" id="SSF51905">
    <property type="entry name" value="FAD/NAD(P)-binding domain"/>
    <property type="match status" value="1"/>
</dbReference>
<dbReference type="RefSeq" id="WP_068032860.1">
    <property type="nucleotide sequence ID" value="NZ_QQAZ01000028.1"/>
</dbReference>
<evidence type="ECO:0000313" key="2">
    <source>
        <dbReference type="Proteomes" id="UP000255355"/>
    </source>
</evidence>
<evidence type="ECO:0000313" key="1">
    <source>
        <dbReference type="EMBL" id="RDI42154.1"/>
    </source>
</evidence>
<proteinExistence type="predicted"/>
<dbReference type="Gene3D" id="3.50.50.60">
    <property type="entry name" value="FAD/NAD(P)-binding domain"/>
    <property type="match status" value="1"/>
</dbReference>
<accession>A0A370GIE3</accession>
<dbReference type="PANTHER" id="PTHR42877:SF4">
    <property type="entry name" value="FAD_NAD(P)-BINDING DOMAIN-CONTAINING PROTEIN-RELATED"/>
    <property type="match status" value="1"/>
</dbReference>
<evidence type="ECO:0008006" key="3">
    <source>
        <dbReference type="Google" id="ProtNLM"/>
    </source>
</evidence>
<dbReference type="InterPro" id="IPR036188">
    <property type="entry name" value="FAD/NAD-bd_sf"/>
</dbReference>
<organism evidence="1 2">
    <name type="scientific">Nocardia mexicana</name>
    <dbReference type="NCBI Taxonomy" id="279262"/>
    <lineage>
        <taxon>Bacteria</taxon>
        <taxon>Bacillati</taxon>
        <taxon>Actinomycetota</taxon>
        <taxon>Actinomycetes</taxon>
        <taxon>Mycobacteriales</taxon>
        <taxon>Nocardiaceae</taxon>
        <taxon>Nocardia</taxon>
    </lineage>
</organism>
<sequence length="165" mass="18795">MTEPARTFDTRDEYAGQRIHCARWDRRVNLRGRRVAVLGTGAAVARVLPAVAAEARKVTVFQQDPVWVLPRPPLSEALGVLPGRIARWAARANLRLQVRDSWVRRQLTPDGPARIRLHNHYYEALQRPNCKLVTWPIARLAPLGIRTVDGIEHRVDCIIFAQEDQ</sequence>
<keyword evidence="2" id="KW-1185">Reference proteome</keyword>
<name>A0A370GIE3_9NOCA</name>
<dbReference type="OrthoDB" id="6716560at2"/>
<dbReference type="EMBL" id="QQAZ01000028">
    <property type="protein sequence ID" value="RDI42154.1"/>
    <property type="molecule type" value="Genomic_DNA"/>
</dbReference>
<dbReference type="Proteomes" id="UP000255355">
    <property type="component" value="Unassembled WGS sequence"/>
</dbReference>
<protein>
    <recommendedName>
        <fullName evidence="3">Pyridine nucleotide-disulfide oxidoreductase</fullName>
    </recommendedName>
</protein>
<dbReference type="AlphaFoldDB" id="A0A370GIE3"/>
<dbReference type="InterPro" id="IPR051209">
    <property type="entry name" value="FAD-bind_Monooxygenase_sf"/>
</dbReference>
<dbReference type="PANTHER" id="PTHR42877">
    <property type="entry name" value="L-ORNITHINE N(5)-MONOOXYGENASE-RELATED"/>
    <property type="match status" value="1"/>
</dbReference>